<keyword evidence="1" id="KW-0472">Membrane</keyword>
<sequence>MKKNFILLFINIILNLSKNLNKKFFKNLFRCSENKQRKEKTQTMKKILSYFFIRFIYFGGLTTSSNSDKLD</sequence>
<gene>
    <name evidence="2" type="ORF">BHF72_0106</name>
</gene>
<dbReference type="AlphaFoldDB" id="A0A1E5UDB5"/>
<organism evidence="2 3">
    <name type="scientific">Cloacibacterium normanense</name>
    <dbReference type="NCBI Taxonomy" id="237258"/>
    <lineage>
        <taxon>Bacteria</taxon>
        <taxon>Pseudomonadati</taxon>
        <taxon>Bacteroidota</taxon>
        <taxon>Flavobacteriia</taxon>
        <taxon>Flavobacteriales</taxon>
        <taxon>Weeksellaceae</taxon>
    </lineage>
</organism>
<comment type="caution">
    <text evidence="2">The sequence shown here is derived from an EMBL/GenBank/DDBJ whole genome shotgun (WGS) entry which is preliminary data.</text>
</comment>
<dbReference type="Proteomes" id="UP000095601">
    <property type="component" value="Unassembled WGS sequence"/>
</dbReference>
<proteinExistence type="predicted"/>
<keyword evidence="1" id="KW-0812">Transmembrane</keyword>
<evidence type="ECO:0000313" key="3">
    <source>
        <dbReference type="Proteomes" id="UP000095601"/>
    </source>
</evidence>
<accession>A0A1E5UDB5</accession>
<feature type="transmembrane region" description="Helical" evidence="1">
    <location>
        <begin position="47"/>
        <end position="65"/>
    </location>
</feature>
<keyword evidence="1" id="KW-1133">Transmembrane helix</keyword>
<protein>
    <submittedName>
        <fullName evidence="2">Uncharacterized protein</fullName>
    </submittedName>
</protein>
<evidence type="ECO:0000313" key="2">
    <source>
        <dbReference type="EMBL" id="OEL10911.1"/>
    </source>
</evidence>
<dbReference type="EMBL" id="MKGI01000071">
    <property type="protein sequence ID" value="OEL10911.1"/>
    <property type="molecule type" value="Genomic_DNA"/>
</dbReference>
<name>A0A1E5UDB5_9FLAO</name>
<keyword evidence="3" id="KW-1185">Reference proteome</keyword>
<reference evidence="2 3" key="1">
    <citation type="submission" date="2016-09" db="EMBL/GenBank/DDBJ databases">
        <authorList>
            <person name="Capua I."/>
            <person name="De Benedictis P."/>
            <person name="Joannis T."/>
            <person name="Lombin L.H."/>
            <person name="Cattoli G."/>
        </authorList>
    </citation>
    <scope>NUCLEOTIDE SEQUENCE [LARGE SCALE GENOMIC DNA]</scope>
    <source>
        <strain evidence="2 3">NRS-1</strain>
    </source>
</reference>
<evidence type="ECO:0000256" key="1">
    <source>
        <dbReference type="SAM" id="Phobius"/>
    </source>
</evidence>